<dbReference type="Proteomes" id="UP000191905">
    <property type="component" value="Unassembled WGS sequence"/>
</dbReference>
<sequence length="69" mass="7747">MVSERSALLALANLLRGLIVKLQENEALKPEEARALIEDTLLKSAGEPPKTRGEIREFLHAMFPSEKFE</sequence>
<reference evidence="1 2" key="1">
    <citation type="journal article" date="2016" name="Int. J. Syst. Evol. Microbiol.">
        <title>Pseudaminobacter manganicus sp. nov., isolated from sludge of a manganese mine.</title>
        <authorList>
            <person name="Li J."/>
            <person name="Huang J."/>
            <person name="Liao S."/>
            <person name="Wang G."/>
        </authorList>
    </citation>
    <scope>NUCLEOTIDE SEQUENCE [LARGE SCALE GENOMIC DNA]</scope>
    <source>
        <strain evidence="1 2">JH-7</strain>
    </source>
</reference>
<dbReference type="EMBL" id="MDET01000034">
    <property type="protein sequence ID" value="OQM74353.1"/>
    <property type="molecule type" value="Genomic_DNA"/>
</dbReference>
<evidence type="ECO:0000313" key="2">
    <source>
        <dbReference type="Proteomes" id="UP000191905"/>
    </source>
</evidence>
<proteinExistence type="predicted"/>
<accession>A0A1V8RML2</accession>
<evidence type="ECO:0000313" key="1">
    <source>
        <dbReference type="EMBL" id="OQM74353.1"/>
    </source>
</evidence>
<comment type="caution">
    <text evidence="1">The sequence shown here is derived from an EMBL/GenBank/DDBJ whole genome shotgun (WGS) entry which is preliminary data.</text>
</comment>
<organism evidence="1 2">
    <name type="scientific">Manganibacter manganicus</name>
    <dbReference type="NCBI Taxonomy" id="1873176"/>
    <lineage>
        <taxon>Bacteria</taxon>
        <taxon>Pseudomonadati</taxon>
        <taxon>Pseudomonadota</taxon>
        <taxon>Alphaproteobacteria</taxon>
        <taxon>Hyphomicrobiales</taxon>
        <taxon>Phyllobacteriaceae</taxon>
        <taxon>Manganibacter</taxon>
    </lineage>
</organism>
<dbReference type="RefSeq" id="WP_080920968.1">
    <property type="nucleotide sequence ID" value="NZ_MDET01000034.1"/>
</dbReference>
<dbReference type="AlphaFoldDB" id="A0A1V8RML2"/>
<gene>
    <name evidence="1" type="ORF">BFN67_05810</name>
</gene>
<name>A0A1V8RML2_9HYPH</name>
<protein>
    <submittedName>
        <fullName evidence="1">Uncharacterized protein</fullName>
    </submittedName>
</protein>
<keyword evidence="2" id="KW-1185">Reference proteome</keyword>